<name>I9NR77_9FIRM</name>
<reference evidence="1 2" key="1">
    <citation type="journal article" date="2015" name="Genome Announc.">
        <title>Complete Genome Sequence of Pelosinus fermentans JBW45, a Member of a Remarkably Competitive Group of Negativicutes in the Firmicutes Phylum.</title>
        <authorList>
            <person name="De Leon K.B."/>
            <person name="Utturkar S.M."/>
            <person name="Camilleri L.B."/>
            <person name="Elias D.A."/>
            <person name="Arkin A.P."/>
            <person name="Fields M.W."/>
            <person name="Brown S.D."/>
            <person name="Wall J.D."/>
        </authorList>
    </citation>
    <scope>NUCLEOTIDE SEQUENCE [LARGE SCALE GENOMIC DNA]</scope>
    <source>
        <strain evidence="1 2">JBW45</strain>
    </source>
</reference>
<sequence length="83" mass="9812">MNAAKLSVGKQAEIVLERYPGYNLRAVYLDHEKHINGFSLRSQDKGYDYIRLDLNTARFIRRSNEQVRYEVIPKFMICLWDAC</sequence>
<dbReference type="RefSeq" id="WP_007956973.1">
    <property type="nucleotide sequence ID" value="NZ_CP010978.1"/>
</dbReference>
<dbReference type="HOGENOM" id="CLU_2539556_0_0_9"/>
<reference evidence="2" key="2">
    <citation type="submission" date="2015-02" db="EMBL/GenBank/DDBJ databases">
        <title>Complete Genome Sequence of Pelosinus fermentans JBW45.</title>
        <authorList>
            <person name="De Leon K.B."/>
            <person name="Utturkar S.M."/>
            <person name="Camilleri L.B."/>
            <person name="Arkin A.P."/>
            <person name="Fields M.W."/>
            <person name="Brown S.D."/>
            <person name="Wall J.D."/>
        </authorList>
    </citation>
    <scope>NUCLEOTIDE SEQUENCE [LARGE SCALE GENOMIC DNA]</scope>
    <source>
        <strain evidence="2">JBW45</strain>
    </source>
</reference>
<accession>I9NR77</accession>
<dbReference type="STRING" id="1192197.JBW_01273"/>
<evidence type="ECO:0000313" key="2">
    <source>
        <dbReference type="Proteomes" id="UP000005361"/>
    </source>
</evidence>
<proteinExistence type="predicted"/>
<dbReference type="Proteomes" id="UP000005361">
    <property type="component" value="Chromosome"/>
</dbReference>
<evidence type="ECO:0000313" key="1">
    <source>
        <dbReference type="EMBL" id="AJQ26625.1"/>
    </source>
</evidence>
<dbReference type="KEGG" id="pft:JBW_01273"/>
<organism evidence="1 2">
    <name type="scientific">Pelosinus fermentans JBW45</name>
    <dbReference type="NCBI Taxonomy" id="1192197"/>
    <lineage>
        <taxon>Bacteria</taxon>
        <taxon>Bacillati</taxon>
        <taxon>Bacillota</taxon>
        <taxon>Negativicutes</taxon>
        <taxon>Selenomonadales</taxon>
        <taxon>Sporomusaceae</taxon>
        <taxon>Pelosinus</taxon>
    </lineage>
</organism>
<dbReference type="AlphaFoldDB" id="I9NR77"/>
<dbReference type="EMBL" id="CP010978">
    <property type="protein sequence ID" value="AJQ26625.1"/>
    <property type="molecule type" value="Genomic_DNA"/>
</dbReference>
<gene>
    <name evidence="1" type="ORF">JBW_01273</name>
</gene>
<protein>
    <submittedName>
        <fullName evidence="1">Uncharacterized protein</fullName>
    </submittedName>
</protein>